<dbReference type="EMBL" id="JAGGJZ010000006">
    <property type="protein sequence ID" value="MBP1890325.1"/>
    <property type="molecule type" value="Genomic_DNA"/>
</dbReference>
<evidence type="ECO:0008006" key="3">
    <source>
        <dbReference type="Google" id="ProtNLM"/>
    </source>
</evidence>
<proteinExistence type="predicted"/>
<evidence type="ECO:0000313" key="2">
    <source>
        <dbReference type="Proteomes" id="UP000783390"/>
    </source>
</evidence>
<organism evidence="1 2">
    <name type="scientific">Clostridium moniliforme</name>
    <dbReference type="NCBI Taxonomy" id="39489"/>
    <lineage>
        <taxon>Bacteria</taxon>
        <taxon>Bacillati</taxon>
        <taxon>Bacillota</taxon>
        <taxon>Clostridia</taxon>
        <taxon>Eubacteriales</taxon>
        <taxon>Clostridiaceae</taxon>
        <taxon>Clostridium</taxon>
    </lineage>
</organism>
<reference evidence="1 2" key="1">
    <citation type="submission" date="2021-03" db="EMBL/GenBank/DDBJ databases">
        <title>Genomic Encyclopedia of Type Strains, Phase IV (KMG-IV): sequencing the most valuable type-strain genomes for metagenomic binning, comparative biology and taxonomic classification.</title>
        <authorList>
            <person name="Goeker M."/>
        </authorList>
    </citation>
    <scope>NUCLEOTIDE SEQUENCE [LARGE SCALE GENOMIC DNA]</scope>
    <source>
        <strain evidence="1 2">DSM 3984</strain>
    </source>
</reference>
<dbReference type="Proteomes" id="UP000783390">
    <property type="component" value="Unassembled WGS sequence"/>
</dbReference>
<protein>
    <recommendedName>
        <fullName evidence="3">DUF5105 domain-containing protein</fullName>
    </recommendedName>
</protein>
<comment type="caution">
    <text evidence="1">The sequence shown here is derived from an EMBL/GenBank/DDBJ whole genome shotgun (WGS) entry which is preliminary data.</text>
</comment>
<gene>
    <name evidence="1" type="ORF">J2Z53_001920</name>
</gene>
<accession>A0ABS4F237</accession>
<evidence type="ECO:0000313" key="1">
    <source>
        <dbReference type="EMBL" id="MBP1890325.1"/>
    </source>
</evidence>
<dbReference type="RefSeq" id="WP_209797248.1">
    <property type="nucleotide sequence ID" value="NZ_JAGGJZ010000006.1"/>
</dbReference>
<sequence>MKRLTAIILSLGIIFALIGCGNEEVKEKTNKNIPENTVNAFFADFKKGNFEKAKGYLLVNKDIKAKGYNNFTNGEKEAIKYWIEKTGYEIKSSEENGDEGKVIVKISALDGEKIYKGYVENLKELRIKASSEKDKDKKEEYFNEYDKKLIEFIKSKNNEIVTNKVDINLKKQDDKWFIIGNKDLVKALYGGLNPEKLNF</sequence>
<keyword evidence="2" id="KW-1185">Reference proteome</keyword>
<name>A0ABS4F237_9CLOT</name>
<dbReference type="PROSITE" id="PS51257">
    <property type="entry name" value="PROKAR_LIPOPROTEIN"/>
    <property type="match status" value="1"/>
</dbReference>